<evidence type="ECO:0000256" key="2">
    <source>
        <dbReference type="ARBA" id="ARBA00022553"/>
    </source>
</evidence>
<dbReference type="SMART" id="SM00228">
    <property type="entry name" value="PDZ"/>
    <property type="match status" value="1"/>
</dbReference>
<dbReference type="SUPFAM" id="SSF47769">
    <property type="entry name" value="SAM/Pointed domain"/>
    <property type="match status" value="1"/>
</dbReference>
<dbReference type="CDD" id="cd01260">
    <property type="entry name" value="PH_CNK_mammalian-like"/>
    <property type="match status" value="1"/>
</dbReference>
<feature type="compositionally biased region" description="Low complexity" evidence="3">
    <location>
        <begin position="528"/>
        <end position="541"/>
    </location>
</feature>
<comment type="similarity">
    <text evidence="1">Belongs to the CNKSR family.</text>
</comment>
<dbReference type="CDD" id="cd06748">
    <property type="entry name" value="PDZ_CNK1_2_3-like"/>
    <property type="match status" value="1"/>
</dbReference>
<dbReference type="InterPro" id="IPR001478">
    <property type="entry name" value="PDZ"/>
</dbReference>
<dbReference type="Pfam" id="PF00595">
    <property type="entry name" value="PDZ"/>
    <property type="match status" value="1"/>
</dbReference>
<evidence type="ECO:0000256" key="3">
    <source>
        <dbReference type="SAM" id="MobiDB-lite"/>
    </source>
</evidence>
<dbReference type="AlphaFoldDB" id="A0A8B9JU01"/>
<dbReference type="PROSITE" id="PS50105">
    <property type="entry name" value="SAM_DOMAIN"/>
    <property type="match status" value="1"/>
</dbReference>
<sequence>MALVMEPVSKWTTSQVVDWMKGLDDCLQQYIKNFEQEKVGGEQLLRITHQELEDLGVSRIGHQELILEAVDLLCALNYGLETENLKTLSHKLNASAKNLQNFITGRRRGGHYDGRATRKLPNDFLTSVVDLIAAAKSLLAWLDRSPFAAVADYSLTRNNVIQLCLELTTIVQQDSTVYETENKILHVCKTLSGVCDHIITLSSDPMVSQAAHLEVVHLDNIKSTEGLGMYIKSTYDGLHVITGTTEGSPADRCKKIHAGDEVIQVNHQTVVGWQLKNLVNSLRGDPAGVSLTLKKRPQSTLTSAPALLKNMRWKPLALQTFDQSSALSRSKKKLRGEALADKRRISCKDLGQGDCEGWLWKKKDAKSYFSQKWKKYWVVLKNACLYWYINEEDEKAEGFVSLPEFKIDRANECRKKFAFKACHPKIKSFYFAADNVDDMNRWLSRLNMAAAAHSEQERIRQDHDYWSESDHEDTDHMSSMPKQDSPPPPYDTYPHAQMSPYLEPKHIRPPSTETVPPRSPHEEFHPDSQQGGSLSGSSSPGRKSANQRRSWQDLIETPLTSSGLHYLQTLPLEDAVFLDPNGAIPVELRRQSTLPAQRGPLPEHYGPPTQRQPSPVSLPPTSAHGGGGIGKHRSFTLPRDSGLHAILAASAAPEIHGSGIVKE</sequence>
<feature type="compositionally biased region" description="Basic and acidic residues" evidence="3">
    <location>
        <begin position="467"/>
        <end position="476"/>
    </location>
</feature>
<dbReference type="Gene3D" id="2.30.42.10">
    <property type="match status" value="1"/>
</dbReference>
<evidence type="ECO:0000259" key="7">
    <source>
        <dbReference type="PROSITE" id="PS51290"/>
    </source>
</evidence>
<dbReference type="SUPFAM" id="SSF50156">
    <property type="entry name" value="PDZ domain-like"/>
    <property type="match status" value="1"/>
</dbReference>
<dbReference type="SUPFAM" id="SSF50729">
    <property type="entry name" value="PH domain-like"/>
    <property type="match status" value="1"/>
</dbReference>
<dbReference type="PROSITE" id="PS50003">
    <property type="entry name" value="PH_DOMAIN"/>
    <property type="match status" value="1"/>
</dbReference>
<dbReference type="Pfam" id="PF00169">
    <property type="entry name" value="PH"/>
    <property type="match status" value="1"/>
</dbReference>
<evidence type="ECO:0000313" key="9">
    <source>
        <dbReference type="Proteomes" id="UP000694621"/>
    </source>
</evidence>
<name>A0A8B9JU01_ASTMX</name>
<dbReference type="Ensembl" id="ENSAMXT00005028974.1">
    <property type="protein sequence ID" value="ENSAMXP00005026315.1"/>
    <property type="gene ID" value="ENSAMXG00005013249.1"/>
</dbReference>
<keyword evidence="2" id="KW-0597">Phosphoprotein</keyword>
<dbReference type="InterPro" id="IPR013761">
    <property type="entry name" value="SAM/pointed_sf"/>
</dbReference>
<feature type="domain" description="PH" evidence="4">
    <location>
        <begin position="352"/>
        <end position="451"/>
    </location>
</feature>
<feature type="region of interest" description="Disordered" evidence="3">
    <location>
        <begin position="467"/>
        <end position="549"/>
    </location>
</feature>
<organism evidence="8 9">
    <name type="scientific">Astyanax mexicanus</name>
    <name type="common">Blind cave fish</name>
    <name type="synonym">Astyanax fasciatus mexicanus</name>
    <dbReference type="NCBI Taxonomy" id="7994"/>
    <lineage>
        <taxon>Eukaryota</taxon>
        <taxon>Metazoa</taxon>
        <taxon>Chordata</taxon>
        <taxon>Craniata</taxon>
        <taxon>Vertebrata</taxon>
        <taxon>Euteleostomi</taxon>
        <taxon>Actinopterygii</taxon>
        <taxon>Neopterygii</taxon>
        <taxon>Teleostei</taxon>
        <taxon>Ostariophysi</taxon>
        <taxon>Characiformes</taxon>
        <taxon>Characoidei</taxon>
        <taxon>Acestrorhamphidae</taxon>
        <taxon>Acestrorhamphinae</taxon>
        <taxon>Astyanax</taxon>
    </lineage>
</organism>
<dbReference type="FunFam" id="1.10.150.50:FF:000019">
    <property type="entry name" value="Connector enhancer of kinase suppressor of Ras 2"/>
    <property type="match status" value="1"/>
</dbReference>
<evidence type="ECO:0000259" key="5">
    <source>
        <dbReference type="PROSITE" id="PS50105"/>
    </source>
</evidence>
<dbReference type="Gene3D" id="2.30.29.30">
    <property type="entry name" value="Pleckstrin-homology domain (PH domain)/Phosphotyrosine-binding domain (PTB)"/>
    <property type="match status" value="1"/>
</dbReference>
<dbReference type="SMART" id="SM00233">
    <property type="entry name" value="PH"/>
    <property type="match status" value="1"/>
</dbReference>
<dbReference type="Pfam" id="PF00536">
    <property type="entry name" value="SAM_1"/>
    <property type="match status" value="1"/>
</dbReference>
<feature type="domain" description="PDZ" evidence="6">
    <location>
        <begin position="215"/>
        <end position="297"/>
    </location>
</feature>
<dbReference type="FunFam" id="2.30.29.30:FF:000092">
    <property type="entry name" value="Connector enhancer of kinase suppressor of Ras 2"/>
    <property type="match status" value="1"/>
</dbReference>
<dbReference type="InterPro" id="IPR011993">
    <property type="entry name" value="PH-like_dom_sf"/>
</dbReference>
<dbReference type="InterPro" id="IPR036034">
    <property type="entry name" value="PDZ_sf"/>
</dbReference>
<feature type="domain" description="CRIC" evidence="7">
    <location>
        <begin position="84"/>
        <end position="178"/>
    </location>
</feature>
<reference evidence="8" key="1">
    <citation type="submission" date="2025-08" db="UniProtKB">
        <authorList>
            <consortium name="Ensembl"/>
        </authorList>
    </citation>
    <scope>IDENTIFICATION</scope>
</reference>
<dbReference type="Gene3D" id="1.10.150.50">
    <property type="entry name" value="Transcription Factor, Ets-1"/>
    <property type="match status" value="1"/>
</dbReference>
<dbReference type="FunFam" id="2.30.42.10:FF:000060">
    <property type="entry name" value="Connector enhancer of kinase suppressor of Ras 2"/>
    <property type="match status" value="1"/>
</dbReference>
<evidence type="ECO:0000259" key="4">
    <source>
        <dbReference type="PROSITE" id="PS50003"/>
    </source>
</evidence>
<dbReference type="Pfam" id="PF10534">
    <property type="entry name" value="CRIC_ras_sig"/>
    <property type="match status" value="1"/>
</dbReference>
<accession>A0A8B9JU01</accession>
<dbReference type="Proteomes" id="UP000694621">
    <property type="component" value="Unplaced"/>
</dbReference>
<dbReference type="InterPro" id="IPR001849">
    <property type="entry name" value="PH_domain"/>
</dbReference>
<dbReference type="InterPro" id="IPR017874">
    <property type="entry name" value="CRIC_domain"/>
</dbReference>
<proteinExistence type="inferred from homology"/>
<evidence type="ECO:0000259" key="6">
    <source>
        <dbReference type="PROSITE" id="PS50106"/>
    </source>
</evidence>
<feature type="region of interest" description="Disordered" evidence="3">
    <location>
        <begin position="596"/>
        <end position="636"/>
    </location>
</feature>
<dbReference type="InterPro" id="IPR049628">
    <property type="entry name" value="CNK1-3_SAM"/>
</dbReference>
<dbReference type="CDD" id="cd09511">
    <property type="entry name" value="SAM_CNK1_2_3-suppressor"/>
    <property type="match status" value="1"/>
</dbReference>
<protein>
    <submittedName>
        <fullName evidence="8">Connector enhancer of kinase suppressor of Ras 2b</fullName>
    </submittedName>
</protein>
<evidence type="ECO:0000256" key="1">
    <source>
        <dbReference type="ARBA" id="ARBA00009498"/>
    </source>
</evidence>
<dbReference type="SMART" id="SM00454">
    <property type="entry name" value="SAM"/>
    <property type="match status" value="1"/>
</dbReference>
<dbReference type="InterPro" id="IPR051566">
    <property type="entry name" value="CNKSR"/>
</dbReference>
<feature type="domain" description="SAM" evidence="5">
    <location>
        <begin position="11"/>
        <end position="76"/>
    </location>
</feature>
<dbReference type="PANTHER" id="PTHR12844">
    <property type="entry name" value="CONNECTOR ENCHANCER OF KINASE SUPPRESSOR OF RAS"/>
    <property type="match status" value="1"/>
</dbReference>
<dbReference type="PROSITE" id="PS51290">
    <property type="entry name" value="CRIC"/>
    <property type="match status" value="1"/>
</dbReference>
<dbReference type="PANTHER" id="PTHR12844:SF21">
    <property type="entry name" value="CONNECTOR ENHANCER OF KINASE SUPPRESSOR OF RAS 2"/>
    <property type="match status" value="1"/>
</dbReference>
<dbReference type="InterPro" id="IPR001660">
    <property type="entry name" value="SAM"/>
</dbReference>
<evidence type="ECO:0000313" key="8">
    <source>
        <dbReference type="Ensembl" id="ENSAMXP00005026315.1"/>
    </source>
</evidence>
<dbReference type="PROSITE" id="PS50106">
    <property type="entry name" value="PDZ"/>
    <property type="match status" value="1"/>
</dbReference>